<dbReference type="Gene3D" id="3.30.70.2970">
    <property type="entry name" value="Protein of unknown function (DUF541), domain 2"/>
    <property type="match status" value="1"/>
</dbReference>
<protein>
    <submittedName>
        <fullName evidence="2">SIMPL domain-containing protein</fullName>
    </submittedName>
</protein>
<name>A0ABU3CU36_9FLAO</name>
<reference evidence="2 3" key="1">
    <citation type="submission" date="2023-09" db="EMBL/GenBank/DDBJ databases">
        <authorList>
            <person name="Rey-Velasco X."/>
        </authorList>
    </citation>
    <scope>NUCLEOTIDE SEQUENCE [LARGE SCALE GENOMIC DNA]</scope>
    <source>
        <strain evidence="2 3">F297</strain>
    </source>
</reference>
<proteinExistence type="predicted"/>
<keyword evidence="1" id="KW-0732">Signal</keyword>
<feature type="signal peptide" evidence="1">
    <location>
        <begin position="1"/>
        <end position="19"/>
    </location>
</feature>
<evidence type="ECO:0000313" key="3">
    <source>
        <dbReference type="Proteomes" id="UP001248819"/>
    </source>
</evidence>
<accession>A0ABU3CU36</accession>
<dbReference type="RefSeq" id="WP_311483955.1">
    <property type="nucleotide sequence ID" value="NZ_JAVRHP010000024.1"/>
</dbReference>
<evidence type="ECO:0000256" key="1">
    <source>
        <dbReference type="SAM" id="SignalP"/>
    </source>
</evidence>
<organism evidence="2 3">
    <name type="scientific">Autumnicola edwardsiae</name>
    <dbReference type="NCBI Taxonomy" id="3075594"/>
    <lineage>
        <taxon>Bacteria</taxon>
        <taxon>Pseudomonadati</taxon>
        <taxon>Bacteroidota</taxon>
        <taxon>Flavobacteriia</taxon>
        <taxon>Flavobacteriales</taxon>
        <taxon>Flavobacteriaceae</taxon>
        <taxon>Autumnicola</taxon>
    </lineage>
</organism>
<dbReference type="Proteomes" id="UP001248819">
    <property type="component" value="Unassembled WGS sequence"/>
</dbReference>
<keyword evidence="3" id="KW-1185">Reference proteome</keyword>
<dbReference type="PANTHER" id="PTHR34387:SF1">
    <property type="entry name" value="PERIPLASMIC IMMUNOGENIC PROTEIN"/>
    <property type="match status" value="1"/>
</dbReference>
<dbReference type="InterPro" id="IPR052022">
    <property type="entry name" value="26kDa_periplasmic_antigen"/>
</dbReference>
<dbReference type="EMBL" id="JAVRHP010000024">
    <property type="protein sequence ID" value="MDT0649796.1"/>
    <property type="molecule type" value="Genomic_DNA"/>
</dbReference>
<dbReference type="Gene3D" id="3.30.110.170">
    <property type="entry name" value="Protein of unknown function (DUF541), domain 1"/>
    <property type="match status" value="1"/>
</dbReference>
<comment type="caution">
    <text evidence="2">The sequence shown here is derived from an EMBL/GenBank/DDBJ whole genome shotgun (WGS) entry which is preliminary data.</text>
</comment>
<feature type="chain" id="PRO_5045725128" evidence="1">
    <location>
        <begin position="20"/>
        <end position="226"/>
    </location>
</feature>
<dbReference type="InterPro" id="IPR007497">
    <property type="entry name" value="SIMPL/DUF541"/>
</dbReference>
<gene>
    <name evidence="2" type="ORF">RM529_06555</name>
</gene>
<evidence type="ECO:0000313" key="2">
    <source>
        <dbReference type="EMBL" id="MDT0649796.1"/>
    </source>
</evidence>
<sequence length="226" mass="25230">MIKKILFLVVILCATGSQAQERETHLVNVTGEGTVNVVPDKVIIRARIEHEGESAAAVKKQNDEAVNSVIKFLKENQIQEKNINTEYVTLNKSYNYNEKTYSFSANQAISITLEDIEDYEMIMSGLLEEGLNRIDGVDFKSSEAEKYETEARKKAVMDAKRKAEELVSPLGQEIGKAVSISEGTVNNPQPMYRMAMMDESSKSSQESIAPGEMEITIRVNIGFLLK</sequence>
<dbReference type="Pfam" id="PF04402">
    <property type="entry name" value="SIMPL"/>
    <property type="match status" value="1"/>
</dbReference>
<dbReference type="PANTHER" id="PTHR34387">
    <property type="entry name" value="SLR1258 PROTEIN"/>
    <property type="match status" value="1"/>
</dbReference>